<dbReference type="InterPro" id="IPR025328">
    <property type="entry name" value="DUF4234"/>
</dbReference>
<comment type="caution">
    <text evidence="3">The sequence shown here is derived from an EMBL/GenBank/DDBJ whole genome shotgun (WGS) entry which is preliminary data.</text>
</comment>
<evidence type="ECO:0000256" key="1">
    <source>
        <dbReference type="SAM" id="Phobius"/>
    </source>
</evidence>
<feature type="transmembrane region" description="Helical" evidence="1">
    <location>
        <begin position="133"/>
        <end position="154"/>
    </location>
</feature>
<keyword evidence="1" id="KW-0812">Transmembrane</keyword>
<keyword evidence="4" id="KW-1185">Reference proteome</keyword>
<proteinExistence type="predicted"/>
<organism evidence="3 4">
    <name type="scientific">candidate division MSBL1 archaeon SCGC-AAA259J03</name>
    <dbReference type="NCBI Taxonomy" id="1698269"/>
    <lineage>
        <taxon>Archaea</taxon>
        <taxon>Methanobacteriati</taxon>
        <taxon>Methanobacteriota</taxon>
        <taxon>candidate division MSBL1</taxon>
    </lineage>
</organism>
<dbReference type="EMBL" id="LHXT01000035">
    <property type="protein sequence ID" value="KXA97988.1"/>
    <property type="molecule type" value="Genomic_DNA"/>
</dbReference>
<protein>
    <recommendedName>
        <fullName evidence="2">DUF4234 domain-containing protein</fullName>
    </recommendedName>
</protein>
<evidence type="ECO:0000259" key="2">
    <source>
        <dbReference type="Pfam" id="PF14018"/>
    </source>
</evidence>
<dbReference type="Proteomes" id="UP000070257">
    <property type="component" value="Unassembled WGS sequence"/>
</dbReference>
<feature type="transmembrane region" description="Helical" evidence="1">
    <location>
        <begin position="12"/>
        <end position="35"/>
    </location>
</feature>
<dbReference type="Pfam" id="PF14018">
    <property type="entry name" value="DUF4234"/>
    <property type="match status" value="1"/>
</dbReference>
<keyword evidence="1" id="KW-1133">Transmembrane helix</keyword>
<evidence type="ECO:0000313" key="3">
    <source>
        <dbReference type="EMBL" id="KXA97988.1"/>
    </source>
</evidence>
<sequence length="243" mass="28217">MRSFKKDYIMPIYLPFIPAIISFLGMFFAVVLAVLGWRARFPFGAWPPMRFPWSIAGIVSIIVVLALVSLAAGIIGIYVLYKWIDRRNEHFKRVRFLYEDIIDFLKEKGAEKEAKGIQRELREMESQMDVKSAPLWIVLTIVFPPVIFYVLHFLTRDYFDHEKRENFLLEDISGAVNSAGGEYEFEGYDAVEDRNTILYIVLTIITLGIFGLYWIYAITKDPNKHFKRSSLAEERLLDALEGL</sequence>
<evidence type="ECO:0000313" key="4">
    <source>
        <dbReference type="Proteomes" id="UP000070257"/>
    </source>
</evidence>
<feature type="domain" description="DUF4234" evidence="2">
    <location>
        <begin position="194"/>
        <end position="228"/>
    </location>
</feature>
<keyword evidence="1" id="KW-0472">Membrane</keyword>
<accession>A0A656YZ55</accession>
<reference evidence="3 4" key="1">
    <citation type="journal article" date="2016" name="Sci. Rep.">
        <title>Metabolic traits of an uncultured archaeal lineage -MSBL1- from brine pools of the Red Sea.</title>
        <authorList>
            <person name="Mwirichia R."/>
            <person name="Alam I."/>
            <person name="Rashid M."/>
            <person name="Vinu M."/>
            <person name="Ba-Alawi W."/>
            <person name="Anthony Kamau A."/>
            <person name="Kamanda Ngugi D."/>
            <person name="Goker M."/>
            <person name="Klenk H.P."/>
            <person name="Bajic V."/>
            <person name="Stingl U."/>
        </authorList>
    </citation>
    <scope>NUCLEOTIDE SEQUENCE [LARGE SCALE GENOMIC DNA]</scope>
    <source>
        <strain evidence="3">SCGC-AAA259J03</strain>
    </source>
</reference>
<dbReference type="AlphaFoldDB" id="A0A656YZ55"/>
<gene>
    <name evidence="3" type="ORF">AKJ39_02690</name>
</gene>
<feature type="transmembrane region" description="Helical" evidence="1">
    <location>
        <begin position="197"/>
        <end position="218"/>
    </location>
</feature>
<feature type="transmembrane region" description="Helical" evidence="1">
    <location>
        <begin position="55"/>
        <end position="81"/>
    </location>
</feature>
<name>A0A656YZ55_9EURY</name>